<dbReference type="SUPFAM" id="SSF52833">
    <property type="entry name" value="Thioredoxin-like"/>
    <property type="match status" value="1"/>
</dbReference>
<dbReference type="CDD" id="cd03020">
    <property type="entry name" value="DsbA_DsbC_DsbG"/>
    <property type="match status" value="1"/>
</dbReference>
<feature type="domain" description="Thioredoxin-like fold" evidence="9">
    <location>
        <begin position="120"/>
        <end position="246"/>
    </location>
</feature>
<feature type="domain" description="Disulphide bond isomerase DsbC/G N-terminal" evidence="8">
    <location>
        <begin position="31"/>
        <end position="87"/>
    </location>
</feature>
<keyword evidence="6 7" id="KW-0676">Redox-active center</keyword>
<sequence length="252" mass="27032">MTPHLLLPAGALALALIAPAQADDRWPAPVQALSDQGLQIHAEFEAPGGLTGYAASYATGEVAIYLTPDGEHAIVGTLVDAEGNDLSDAALDEHVRAAQFAEVWERLEQSHWILDGDAEAPRVVYTFTDANCPYCRQFWEEARPWVEAGEVQLRHIMIGILASNSPAKAATLLGADDPAAALHAHSSSGEEIAAAAQPREIEEQVYANNQLFDELGLMATPTTLYRDGERVDRAQGVPNAERMVEIMGGEAP</sequence>
<dbReference type="Pfam" id="PF13098">
    <property type="entry name" value="Thioredoxin_2"/>
    <property type="match status" value="1"/>
</dbReference>
<keyword evidence="10" id="KW-0560">Oxidoreductase</keyword>
<evidence type="ECO:0000313" key="10">
    <source>
        <dbReference type="EMBL" id="MDR5891368.1"/>
    </source>
</evidence>
<dbReference type="RefSeq" id="WP_253444501.1">
    <property type="nucleotide sequence ID" value="NZ_JARWAL010000001.1"/>
</dbReference>
<reference evidence="10 11" key="1">
    <citation type="submission" date="2023-04" db="EMBL/GenBank/DDBJ databases">
        <title>A long-awaited taxogenomic arrangement of the family Halomonadaceae.</title>
        <authorList>
            <person name="De La Haba R."/>
            <person name="Chuvochina M."/>
            <person name="Wittouck S."/>
            <person name="Arahal D.R."/>
            <person name="Sanchez-Porro C."/>
            <person name="Hugenholtz P."/>
            <person name="Ventosa A."/>
        </authorList>
    </citation>
    <scope>NUCLEOTIDE SEQUENCE [LARGE SCALE GENOMIC DNA]</scope>
    <source>
        <strain evidence="10 11">DSM 17332</strain>
    </source>
</reference>
<evidence type="ECO:0000256" key="4">
    <source>
        <dbReference type="ARBA" id="ARBA00022764"/>
    </source>
</evidence>
<accession>A0ABU1GH96</accession>
<dbReference type="InterPro" id="IPR036249">
    <property type="entry name" value="Thioredoxin-like_sf"/>
</dbReference>
<evidence type="ECO:0000313" key="11">
    <source>
        <dbReference type="Proteomes" id="UP001252270"/>
    </source>
</evidence>
<dbReference type="SUPFAM" id="SSF54423">
    <property type="entry name" value="DsbC/DsbG N-terminal domain-like"/>
    <property type="match status" value="1"/>
</dbReference>
<evidence type="ECO:0000256" key="2">
    <source>
        <dbReference type="ARBA" id="ARBA00009813"/>
    </source>
</evidence>
<evidence type="ECO:0000256" key="7">
    <source>
        <dbReference type="RuleBase" id="RU364038"/>
    </source>
</evidence>
<dbReference type="InterPro" id="IPR051470">
    <property type="entry name" value="Thiol:disulfide_interchange"/>
</dbReference>
<comment type="caution">
    <text evidence="10">The sequence shown here is derived from an EMBL/GenBank/DDBJ whole genome shotgun (WGS) entry which is preliminary data.</text>
</comment>
<evidence type="ECO:0000259" key="8">
    <source>
        <dbReference type="Pfam" id="PF10411"/>
    </source>
</evidence>
<dbReference type="Gene3D" id="3.10.450.70">
    <property type="entry name" value="Disulphide bond isomerase, DsbC/G, N-terminal"/>
    <property type="match status" value="1"/>
</dbReference>
<feature type="signal peptide" evidence="7">
    <location>
        <begin position="1"/>
        <end position="22"/>
    </location>
</feature>
<keyword evidence="5" id="KW-1015">Disulfide bond</keyword>
<dbReference type="InterPro" id="IPR009094">
    <property type="entry name" value="DiS-bond_isomerase_DsbC/G_N_sf"/>
</dbReference>
<keyword evidence="3 7" id="KW-0732">Signal</keyword>
<name>A0ABU1GH96_9GAMM</name>
<organism evidence="10 11">
    <name type="scientific">Halomonas mongoliensis</name>
    <dbReference type="NCBI Taxonomy" id="321265"/>
    <lineage>
        <taxon>Bacteria</taxon>
        <taxon>Pseudomonadati</taxon>
        <taxon>Pseudomonadota</taxon>
        <taxon>Gammaproteobacteria</taxon>
        <taxon>Oceanospirillales</taxon>
        <taxon>Halomonadaceae</taxon>
        <taxon>Halomonas</taxon>
    </lineage>
</organism>
<dbReference type="GO" id="GO:0016491">
    <property type="term" value="F:oxidoreductase activity"/>
    <property type="evidence" value="ECO:0007669"/>
    <property type="project" value="UniProtKB-KW"/>
</dbReference>
<comment type="subcellular location">
    <subcellularLocation>
        <location evidence="1 7">Periplasm</location>
    </subcellularLocation>
</comment>
<comment type="similarity">
    <text evidence="2 7">Belongs to the thioredoxin family. DsbC subfamily.</text>
</comment>
<dbReference type="Proteomes" id="UP001252270">
    <property type="component" value="Unassembled WGS sequence"/>
</dbReference>
<evidence type="ECO:0000256" key="3">
    <source>
        <dbReference type="ARBA" id="ARBA00022729"/>
    </source>
</evidence>
<dbReference type="PANTHER" id="PTHR35272:SF4">
    <property type="entry name" value="THIOL:DISULFIDE INTERCHANGE PROTEIN DSBG"/>
    <property type="match status" value="1"/>
</dbReference>
<dbReference type="Pfam" id="PF10411">
    <property type="entry name" value="DsbC_N"/>
    <property type="match status" value="1"/>
</dbReference>
<dbReference type="InterPro" id="IPR018950">
    <property type="entry name" value="DiS-bond_isomerase_DsbC/G_N"/>
</dbReference>
<dbReference type="InterPro" id="IPR012336">
    <property type="entry name" value="Thioredoxin-like_fold"/>
</dbReference>
<dbReference type="PANTHER" id="PTHR35272">
    <property type="entry name" value="THIOL:DISULFIDE INTERCHANGE PROTEIN DSBC-RELATED"/>
    <property type="match status" value="1"/>
</dbReference>
<proteinExistence type="inferred from homology"/>
<dbReference type="NCBIfam" id="NF008657">
    <property type="entry name" value="PRK11657.1"/>
    <property type="match status" value="1"/>
</dbReference>
<dbReference type="InterPro" id="IPR033954">
    <property type="entry name" value="DiS-bond_Isoase_DsbC/G"/>
</dbReference>
<evidence type="ECO:0000256" key="1">
    <source>
        <dbReference type="ARBA" id="ARBA00004418"/>
    </source>
</evidence>
<keyword evidence="4 7" id="KW-0574">Periplasm</keyword>
<evidence type="ECO:0000259" key="9">
    <source>
        <dbReference type="Pfam" id="PF13098"/>
    </source>
</evidence>
<evidence type="ECO:0000256" key="6">
    <source>
        <dbReference type="ARBA" id="ARBA00023284"/>
    </source>
</evidence>
<evidence type="ECO:0000256" key="5">
    <source>
        <dbReference type="ARBA" id="ARBA00023157"/>
    </source>
</evidence>
<dbReference type="EMBL" id="JARWAL010000001">
    <property type="protein sequence ID" value="MDR5891368.1"/>
    <property type="molecule type" value="Genomic_DNA"/>
</dbReference>
<protein>
    <recommendedName>
        <fullName evidence="7">Thiol:disulfide interchange protein</fullName>
    </recommendedName>
</protein>
<gene>
    <name evidence="10" type="primary">dsbG</name>
    <name evidence="10" type="ORF">QC820_00955</name>
</gene>
<feature type="chain" id="PRO_5044967125" description="Thiol:disulfide interchange protein" evidence="7">
    <location>
        <begin position="23"/>
        <end position="252"/>
    </location>
</feature>
<comment type="function">
    <text evidence="7">Required for disulfide bond formation in some periplasmic proteins. Acts by transferring its disulfide bond to other proteins and is reduced in the process.</text>
</comment>
<keyword evidence="11" id="KW-1185">Reference proteome</keyword>
<dbReference type="Gene3D" id="3.40.30.10">
    <property type="entry name" value="Glutaredoxin"/>
    <property type="match status" value="1"/>
</dbReference>